<keyword evidence="1" id="KW-0175">Coiled coil</keyword>
<reference evidence="2" key="1">
    <citation type="submission" date="2022-03" db="EMBL/GenBank/DDBJ databases">
        <authorList>
            <person name="Alioto T."/>
            <person name="Alioto T."/>
            <person name="Gomez Garrido J."/>
        </authorList>
    </citation>
    <scope>NUCLEOTIDE SEQUENCE</scope>
</reference>
<evidence type="ECO:0000313" key="2">
    <source>
        <dbReference type="EMBL" id="CAH2293801.1"/>
    </source>
</evidence>
<sequence length="111" mass="12545">TGIRAIGERKASLKDRADELVDAHNSLAEADALIETKLQKLEDKLSDHEDRLTLMILRCTANPDYLRDSPRTGLPFQNLFEPEYGVVMLLHFIPLQEADLTVLLILIAYLT</sequence>
<feature type="coiled-coil region" evidence="1">
    <location>
        <begin position="31"/>
        <end position="58"/>
    </location>
</feature>
<dbReference type="AlphaFoldDB" id="A0AAD1S9C2"/>
<dbReference type="Proteomes" id="UP001295444">
    <property type="component" value="Chromosome 05"/>
</dbReference>
<evidence type="ECO:0000256" key="1">
    <source>
        <dbReference type="SAM" id="Coils"/>
    </source>
</evidence>
<protein>
    <submittedName>
        <fullName evidence="2">Uncharacterized protein</fullName>
    </submittedName>
</protein>
<accession>A0AAD1S9C2</accession>
<proteinExistence type="predicted"/>
<evidence type="ECO:0000313" key="3">
    <source>
        <dbReference type="Proteomes" id="UP001295444"/>
    </source>
</evidence>
<dbReference type="EMBL" id="OW240916">
    <property type="protein sequence ID" value="CAH2293801.1"/>
    <property type="molecule type" value="Genomic_DNA"/>
</dbReference>
<organism evidence="2 3">
    <name type="scientific">Pelobates cultripes</name>
    <name type="common">Western spadefoot toad</name>
    <dbReference type="NCBI Taxonomy" id="61616"/>
    <lineage>
        <taxon>Eukaryota</taxon>
        <taxon>Metazoa</taxon>
        <taxon>Chordata</taxon>
        <taxon>Craniata</taxon>
        <taxon>Vertebrata</taxon>
        <taxon>Euteleostomi</taxon>
        <taxon>Amphibia</taxon>
        <taxon>Batrachia</taxon>
        <taxon>Anura</taxon>
        <taxon>Pelobatoidea</taxon>
        <taxon>Pelobatidae</taxon>
        <taxon>Pelobates</taxon>
    </lineage>
</organism>
<gene>
    <name evidence="2" type="ORF">PECUL_23A034436</name>
</gene>
<name>A0AAD1S9C2_PELCU</name>
<keyword evidence="3" id="KW-1185">Reference proteome</keyword>
<feature type="non-terminal residue" evidence="2">
    <location>
        <position position="1"/>
    </location>
</feature>